<evidence type="ECO:0000259" key="8">
    <source>
        <dbReference type="PROSITE" id="PS50940"/>
    </source>
</evidence>
<feature type="domain" description="Chitin-binding type-2" evidence="8">
    <location>
        <begin position="1874"/>
        <end position="1931"/>
    </location>
</feature>
<feature type="domain" description="Chitin-binding type-2" evidence="8">
    <location>
        <begin position="1334"/>
        <end position="1387"/>
    </location>
</feature>
<dbReference type="GO" id="GO:0005576">
    <property type="term" value="C:extracellular region"/>
    <property type="evidence" value="ECO:0007669"/>
    <property type="project" value="InterPro"/>
</dbReference>
<feature type="domain" description="Chitin-binding type-2" evidence="8">
    <location>
        <begin position="386"/>
        <end position="443"/>
    </location>
</feature>
<feature type="domain" description="Chitin-binding type-2" evidence="8">
    <location>
        <begin position="774"/>
        <end position="830"/>
    </location>
</feature>
<dbReference type="PANTHER" id="PTHR23301:SF0">
    <property type="entry name" value="CHITIN-BINDING TYPE-2 DOMAIN-CONTAINING PROTEIN-RELATED"/>
    <property type="match status" value="1"/>
</dbReference>
<dbReference type="InterPro" id="IPR002557">
    <property type="entry name" value="Chitin-bd_dom"/>
</dbReference>
<keyword evidence="5" id="KW-0325">Glycoprotein</keyword>
<evidence type="ECO:0000313" key="9">
    <source>
        <dbReference type="EMBL" id="CAG9529938.1"/>
    </source>
</evidence>
<feature type="domain" description="Chitin-binding type-2" evidence="8">
    <location>
        <begin position="911"/>
        <end position="967"/>
    </location>
</feature>
<feature type="signal peptide" evidence="7">
    <location>
        <begin position="1"/>
        <end position="22"/>
    </location>
</feature>
<dbReference type="Gene3D" id="2.170.140.10">
    <property type="entry name" value="Chitin binding domain"/>
    <property type="match status" value="13"/>
</dbReference>
<feature type="domain" description="Chitin-binding type-2" evidence="8">
    <location>
        <begin position="1418"/>
        <end position="1471"/>
    </location>
</feature>
<evidence type="ECO:0000256" key="2">
    <source>
        <dbReference type="ARBA" id="ARBA00022729"/>
    </source>
</evidence>
<feature type="domain" description="Chitin-binding type-2" evidence="8">
    <location>
        <begin position="845"/>
        <end position="902"/>
    </location>
</feature>
<evidence type="ECO:0000256" key="3">
    <source>
        <dbReference type="ARBA" id="ARBA00022737"/>
    </source>
</evidence>
<evidence type="ECO:0000256" key="5">
    <source>
        <dbReference type="ARBA" id="ARBA00023180"/>
    </source>
</evidence>
<dbReference type="Gene3D" id="3.20.20.80">
    <property type="entry name" value="Glycosidases"/>
    <property type="match status" value="1"/>
</dbReference>
<evidence type="ECO:0000256" key="7">
    <source>
        <dbReference type="SAM" id="SignalP"/>
    </source>
</evidence>
<name>A0A8J2LVX5_9BILA</name>
<evidence type="ECO:0000313" key="10">
    <source>
        <dbReference type="Proteomes" id="UP000746747"/>
    </source>
</evidence>
<feature type="domain" description="Chitin-binding type-2" evidence="8">
    <location>
        <begin position="470"/>
        <end position="527"/>
    </location>
</feature>
<feature type="domain" description="Chitin-binding type-2" evidence="8">
    <location>
        <begin position="164"/>
        <end position="221"/>
    </location>
</feature>
<evidence type="ECO:0000256" key="1">
    <source>
        <dbReference type="ARBA" id="ARBA00022669"/>
    </source>
</evidence>
<sequence>MNLQRMTLLLVLTALICSYVISTKVEWLQHPEFLDGSYDKDKERWIMKHQGHRPRLVTQLGIKEEMDIVPRRSTKRALKLMALGDASYEVSDDIDRYKIWNVEKVPIRNKHTRRAYDNVRSHNLPIPERWDGQIRQYEGERKNILAVSERREKYPFEKKKKIDPLKCMGQRDGLYEAGPCERWYLSCRNGKAKKIFCVNGLYWNGDKSRCEPKTNIIYCRLKFDCTGMDDGVYVDGCSNVFWFCNSETASLSKCPKDLYFSINKLRCDFKETIPACGGIDHDEMKSISYQEKNFRKSRQNWKEQITDKMLKPHQKQDICEKRKDGKYAIGKCYDRFLFCVGGKSLVVKCHYGQLYSSDYQQCTDPRNLPFCSDFTDLETTTVAEYSVSCSLLPDGIYELGDCERNFSICRNGVGSNASCDLGFVYNGQTGHCDYEFNVEKCSKFKKTEEVHGQIALTGIVDKMMGSYRKQNICQKWENGMYSIAKCYGKYLFCIDGRGLVVICSHGQLFSPEHQQCMDAEKLSSCADLANPKTTTTTGYSAQCSSLSDGVYELGNCERNFLICFNGEGSIASCDPDFVYNGQTGHCDYKLKVEKCLKYRGKKQRRDKSSLSHENTECRCKGQKDGLYAVGCTEKFYSCSNGISTGHECPMDLVFNVDSGFCDYPKNVVACGGHQLIMGDEVGADEEGIASNLVSGCSILEDGIYGLSPCGSGYYHCLRGATSFAKCAFDLVFNPSLNRCDFRNNVPGCIQSNETSDKIRRPVHGPTINPLEDDISKCENLRDGFYVEGCSRIYYGCANGETFYMNCPWDLAFDYRSGTCDEPNNVGACRSEEMPLLLFDSTAPLMPSCTALSNGAYQFGPCLADYILCQDGVTNLASCPDLLVFNPDYSRCTLRSEVIACRKVNQSIKKLDVQCAVRPDGIFSFNCSKNFYICAKGKTYLFTCPDGMVYDSKFRRCENSAEAQGCVQTESSVVQLPQELSHKPPDVVVKSDDKFCDGRPDANYAAGLCSRVFFSCVHMTKVLMLCPETLVFDASTNRCDEPKNVAECRNNFVTDGQDVTKELTTSAITQPCVGRKDNIYQLDSCLRSYLQCYNQEGIVKYCPENMVFDGSLSTCVPKAACNEEMRPLHVALGSVGNIDVENKLTPEATKYSLRCYKLADGDYSAGCVPDFTTCVGGTEIHKKCPNSMVFSNVLRQCVSYDQCALFMYRVLASFYPSLGLDNHKEWVKQQSTVITPSIYDPVLPPPEASTVEERCQCQVRCLDTPIENGNNMPVCGEDVNRCKYARKQCANEASDSRKIDQIPTERPVTMESYSEEEENEIHFCVPEVSGNRIDSIRCDNMDDGLYALDCWDKVVICSGGWKKIYGCPQGQFFIPSLEKCDESWKCIETNSCGSDFVSVIYLGKVESIAPSISPVSIGNFSCANKADGNYGKQCSPIYIRCVQQIPTSMTCQTGRLFDEYSSRCVSSDHCPMLSTTFDISKVQCVENERFGISKCNDHYYACSNGKFVLYKCPPGHIFDTVRGVCGSKCELCGCQADNLMSISPCNPGEVIPLGPCENTYFECGGHRTFELRHCMNGKYFDRVLLICRFQYEIAECFGNSISVSALYRVHDSFKHPLRLRLPYTQSARIVPNRHPNMFFGSFFQAPPRNIFIPHMAREQHASRVLKNLAGQLRDVKDTFRVIPSLMRGIPNMRTRGFIDQFHLPGNFPTYSFGASQPSISHDSTVTSPSDSDGSDGATNRNGAVDSLEGSGEGDNTSAVTGNGRVKRHLSYDSEISEMEIELVKGLESKWRADLETELEDDSFRSGSNLCPSKTDSFNITLGICRPSYIFCNGKENFAYVMDCNDGELFDSELKECIPAAHCVQRTYRQNNVNEKTPCDLLPDGTYALPGCSKHFLSCVSNKALLRSCQDGLYYDGSKQRCDYKERIANCDGHSNLENVIEGAKITVASANHEVLSTLPNFTCSINSTVSLGCSPSFVICAGGIAYTTSSCNRIEDTPECDKEENKKRMLSVTKGFSSYPPLEGFDDLPHTLVNLTKVSYDASSFDCMSVPDGLFASKCSPLFFVCSASHLTGFVCQDELSFNIETGFCDQKEYVASCEETDLVNFSTTSPSITEKISLEPSFITAQSSYHSTPIKRWMCEEGFNGIMSRGCSRKFVLCIQNESHLFFCQQGLVYNINNNRCDHPRNVAACGNKAGISFRKRAYGTSDFDKDSTSNFRAVDLQAADSSNHMMQARCNASRGQIAAYGHCRGDYISCPQSGILRKSYCTNGYLFDEDVGRCVPAEVCGIVDDAVAESGSLAKEKCDGIEDGVSKGIGLCLSEYYVCKKGVPIRRRCFKYLETFSATAGACIARSLNPECTQKSAILTEGIKKFSDDFCVHRPNGFYRHPTDCTRILQCFGEELFEHLPCNDGLVFNEISGGCDYRSNVPECAAIEKSAEDNCKGKSHGDHLADEKDCSVFYRCVWGKLEKLFCPEHTVFNPELSVCDFPSAVPYCKVTM</sequence>
<feature type="domain" description="Chitin-binding type-2" evidence="8">
    <location>
        <begin position="2373"/>
        <end position="2431"/>
    </location>
</feature>
<feature type="domain" description="Chitin-binding type-2" evidence="8">
    <location>
        <begin position="1151"/>
        <end position="1204"/>
    </location>
</feature>
<gene>
    <name evidence="9" type="ORF">CJOHNSTONI_LOCUS475</name>
</gene>
<feature type="domain" description="Chitin-binding type-2" evidence="8">
    <location>
        <begin position="1068"/>
        <end position="1122"/>
    </location>
</feature>
<feature type="domain" description="Chitin-binding type-2" evidence="8">
    <location>
        <begin position="2437"/>
        <end position="2495"/>
    </location>
</feature>
<feature type="domain" description="Chitin-binding type-2" evidence="8">
    <location>
        <begin position="614"/>
        <end position="672"/>
    </location>
</feature>
<dbReference type="Pfam" id="PF01607">
    <property type="entry name" value="CBM_14"/>
    <property type="match status" value="21"/>
</dbReference>
<dbReference type="SUPFAM" id="SSF57625">
    <property type="entry name" value="Invertebrate chitin-binding proteins"/>
    <property type="match status" value="21"/>
</dbReference>
<feature type="domain" description="Chitin-binding type-2" evidence="8">
    <location>
        <begin position="1541"/>
        <end position="1597"/>
    </location>
</feature>
<feature type="domain" description="Chitin-binding type-2" evidence="8">
    <location>
        <begin position="540"/>
        <end position="597"/>
    </location>
</feature>
<evidence type="ECO:0000256" key="4">
    <source>
        <dbReference type="ARBA" id="ARBA00023157"/>
    </source>
</evidence>
<dbReference type="SMART" id="SM00494">
    <property type="entry name" value="ChtBD2"/>
    <property type="match status" value="26"/>
</dbReference>
<dbReference type="EMBL" id="CAKAEH010000112">
    <property type="protein sequence ID" value="CAG9529938.1"/>
    <property type="molecule type" value="Genomic_DNA"/>
</dbReference>
<feature type="domain" description="Chitin-binding type-2" evidence="8">
    <location>
        <begin position="1480"/>
        <end position="1524"/>
    </location>
</feature>
<feature type="chain" id="PRO_5035224541" description="Chitin-binding type-2 domain-containing protein" evidence="7">
    <location>
        <begin position="23"/>
        <end position="2497"/>
    </location>
</feature>
<protein>
    <recommendedName>
        <fullName evidence="8">Chitin-binding type-2 domain-containing protein</fullName>
    </recommendedName>
</protein>
<feature type="domain" description="Chitin-binding type-2" evidence="8">
    <location>
        <begin position="992"/>
        <end position="1049"/>
    </location>
</feature>
<keyword evidence="3" id="KW-0677">Repeat</keyword>
<feature type="domain" description="Chitin-binding type-2" evidence="8">
    <location>
        <begin position="693"/>
        <end position="750"/>
    </location>
</feature>
<proteinExistence type="predicted"/>
<dbReference type="OrthoDB" id="6020543at2759"/>
<reference evidence="9" key="1">
    <citation type="submission" date="2021-09" db="EMBL/GenBank/DDBJ databases">
        <authorList>
            <consortium name="Pathogen Informatics"/>
        </authorList>
    </citation>
    <scope>NUCLEOTIDE SEQUENCE</scope>
</reference>
<dbReference type="PROSITE" id="PS50940">
    <property type="entry name" value="CHIT_BIND_II"/>
    <property type="match status" value="25"/>
</dbReference>
<keyword evidence="2 7" id="KW-0732">Signal</keyword>
<feature type="domain" description="Chitin-binding type-2" evidence="8">
    <location>
        <begin position="1806"/>
        <end position="1863"/>
    </location>
</feature>
<keyword evidence="4" id="KW-1015">Disulfide bond</keyword>
<feature type="region of interest" description="Disordered" evidence="6">
    <location>
        <begin position="1713"/>
        <end position="1760"/>
    </location>
</feature>
<keyword evidence="1" id="KW-0147">Chitin-binding</keyword>
<dbReference type="Proteomes" id="UP000746747">
    <property type="component" value="Unassembled WGS sequence"/>
</dbReference>
<dbReference type="InterPro" id="IPR036508">
    <property type="entry name" value="Chitin-bd_dom_sf"/>
</dbReference>
<dbReference type="PANTHER" id="PTHR23301">
    <property type="entry name" value="CHITIN BINDING PERITROPHIN-A"/>
    <property type="match status" value="1"/>
</dbReference>
<organism evidence="9 10">
    <name type="scientific">Cercopithifilaria johnstoni</name>
    <dbReference type="NCBI Taxonomy" id="2874296"/>
    <lineage>
        <taxon>Eukaryota</taxon>
        <taxon>Metazoa</taxon>
        <taxon>Ecdysozoa</taxon>
        <taxon>Nematoda</taxon>
        <taxon>Chromadorea</taxon>
        <taxon>Rhabditida</taxon>
        <taxon>Spirurina</taxon>
        <taxon>Spiruromorpha</taxon>
        <taxon>Filarioidea</taxon>
        <taxon>Onchocercidae</taxon>
        <taxon>Cercopithifilaria</taxon>
    </lineage>
</organism>
<feature type="domain" description="Chitin-binding type-2" evidence="8">
    <location>
        <begin position="2232"/>
        <end position="2287"/>
    </location>
</feature>
<dbReference type="InterPro" id="IPR051940">
    <property type="entry name" value="Chitin_bind-dev_reg"/>
</dbReference>
<dbReference type="GO" id="GO:0008061">
    <property type="term" value="F:chitin binding"/>
    <property type="evidence" value="ECO:0007669"/>
    <property type="project" value="UniProtKB-KW"/>
</dbReference>
<evidence type="ECO:0000256" key="6">
    <source>
        <dbReference type="SAM" id="MobiDB-lite"/>
    </source>
</evidence>
<feature type="compositionally biased region" description="Polar residues" evidence="6">
    <location>
        <begin position="1713"/>
        <end position="1740"/>
    </location>
</feature>
<feature type="domain" description="Chitin-binding type-2" evidence="8">
    <location>
        <begin position="316"/>
        <end position="373"/>
    </location>
</feature>
<feature type="domain" description="Chitin-binding type-2" evidence="8">
    <location>
        <begin position="222"/>
        <end position="278"/>
    </location>
</feature>
<accession>A0A8J2LVX5</accession>
<feature type="domain" description="Chitin-binding type-2" evidence="8">
    <location>
        <begin position="2043"/>
        <end position="2099"/>
    </location>
</feature>
<comment type="caution">
    <text evidence="9">The sequence shown here is derived from an EMBL/GenBank/DDBJ whole genome shotgun (WGS) entry which is preliminary data.</text>
</comment>
<feature type="domain" description="Chitin-binding type-2" evidence="8">
    <location>
        <begin position="2136"/>
        <end position="2192"/>
    </location>
</feature>
<keyword evidence="10" id="KW-1185">Reference proteome</keyword>